<sequence>MGLSIGTSNLVAARVGNQPVTRRSAVTLSDGFAMTGFVERVGDPVPLVAPDGSTHRAERLLVDALAELAGGAGVPSADIAIAIPAHWGGATVRALRDALAASAVFTPHGRPTRLVSDAIAALTSLNAHPGLVPHGVVALLDFGGGGTGITLADATSSFEPIGESVRYAEFSGDLIDQALLSHVLDTVASTGAVDPAATAAVGALARLREACRAAKERLTYDTSTELVVELPGHRSTLTLHRGDLESLISASLDGALDALSNALQRNGISWSDVVSVVTVGGGAGIPLIARRLAERVEVPVLTTPRPGLDAATGAALYAAYGPAAEAETGVAPAVAEPESADATLAAPMVAEAADAPALAWSQEEPTEEPAPFVAESFDNEYRYDTGPASSRQPVQYLPADSYDDAGWHRVPLTVFGVAAAVALVAVGGVAIALTASTTTEPPPTSVPPQHVKPAPPPETVTVISELPPPPPVTEPPAAPPPPPPVTQHPVAPAPAAPPPTTTTTSTTTTTTTTTTPTTTTTTTTVDPGPTSTSVPTATTTPMTTAYLTVPFVPVPIPIPVPQN</sequence>
<proteinExistence type="predicted"/>
<dbReference type="PANTHER" id="PTHR42749:SF1">
    <property type="entry name" value="CELL SHAPE-DETERMINING PROTEIN MREB"/>
    <property type="match status" value="1"/>
</dbReference>
<accession>K5BI17</accession>
<dbReference type="Pfam" id="PF00012">
    <property type="entry name" value="HSP70"/>
    <property type="match status" value="1"/>
</dbReference>
<dbReference type="Gene3D" id="3.90.640.10">
    <property type="entry name" value="Actin, Chain A, domain 4"/>
    <property type="match status" value="1"/>
</dbReference>
<dbReference type="SUPFAM" id="SSF53067">
    <property type="entry name" value="Actin-like ATPase domain"/>
    <property type="match status" value="1"/>
</dbReference>
<dbReference type="AlphaFoldDB" id="K5BI17"/>
<dbReference type="Proteomes" id="UP000006265">
    <property type="component" value="Unassembled WGS sequence"/>
</dbReference>
<keyword evidence="3" id="KW-0143">Chaperone</keyword>
<name>K5BI17_MYCHD</name>
<comment type="caution">
    <text evidence="5">The sequence shown here is derived from an EMBL/GenBank/DDBJ whole genome shotgun (WGS) entry which is preliminary data.</text>
</comment>
<dbReference type="GO" id="GO:0140662">
    <property type="term" value="F:ATP-dependent protein folding chaperone"/>
    <property type="evidence" value="ECO:0007669"/>
    <property type="project" value="InterPro"/>
</dbReference>
<feature type="compositionally biased region" description="Low complexity" evidence="4">
    <location>
        <begin position="501"/>
        <end position="538"/>
    </location>
</feature>
<protein>
    <submittedName>
        <fullName evidence="5">Hsp70 family protein</fullName>
    </submittedName>
</protein>
<feature type="compositionally biased region" description="Pro residues" evidence="4">
    <location>
        <begin position="466"/>
        <end position="500"/>
    </location>
</feature>
<evidence type="ECO:0000313" key="6">
    <source>
        <dbReference type="Proteomes" id="UP000006265"/>
    </source>
</evidence>
<feature type="region of interest" description="Disordered" evidence="4">
    <location>
        <begin position="437"/>
        <end position="538"/>
    </location>
</feature>
<evidence type="ECO:0000256" key="1">
    <source>
        <dbReference type="ARBA" id="ARBA00022741"/>
    </source>
</evidence>
<keyword evidence="6" id="KW-1185">Reference proteome</keyword>
<keyword evidence="1" id="KW-0547">Nucleotide-binding</keyword>
<dbReference type="Gene3D" id="3.30.420.40">
    <property type="match status" value="2"/>
</dbReference>
<dbReference type="InterPro" id="IPR013126">
    <property type="entry name" value="Hsp_70_fam"/>
</dbReference>
<organism evidence="5 6">
    <name type="scientific">Mycolicibacterium hassiacum (strain DSM 44199 / CIP 105218 / JCM 12690 / 3849)</name>
    <name type="common">Mycobacterium hassiacum</name>
    <dbReference type="NCBI Taxonomy" id="1122247"/>
    <lineage>
        <taxon>Bacteria</taxon>
        <taxon>Bacillati</taxon>
        <taxon>Actinomycetota</taxon>
        <taxon>Actinomycetes</taxon>
        <taxon>Mycobacteriales</taxon>
        <taxon>Mycobacteriaceae</taxon>
        <taxon>Mycolicibacterium</taxon>
    </lineage>
</organism>
<dbReference type="GO" id="GO:0005524">
    <property type="term" value="F:ATP binding"/>
    <property type="evidence" value="ECO:0007669"/>
    <property type="project" value="UniProtKB-KW"/>
</dbReference>
<evidence type="ECO:0000256" key="3">
    <source>
        <dbReference type="ARBA" id="ARBA00023186"/>
    </source>
</evidence>
<dbReference type="EMBL" id="AMRA01000013">
    <property type="protein sequence ID" value="EKF25541.1"/>
    <property type="molecule type" value="Genomic_DNA"/>
</dbReference>
<dbReference type="PATRIC" id="fig|1122247.3.peg.479"/>
<evidence type="ECO:0000313" key="5">
    <source>
        <dbReference type="EMBL" id="EKF25541.1"/>
    </source>
</evidence>
<dbReference type="PANTHER" id="PTHR42749">
    <property type="entry name" value="CELL SHAPE-DETERMINING PROTEIN MREB"/>
    <property type="match status" value="1"/>
</dbReference>
<evidence type="ECO:0000256" key="4">
    <source>
        <dbReference type="SAM" id="MobiDB-lite"/>
    </source>
</evidence>
<reference evidence="5 6" key="1">
    <citation type="journal article" date="2012" name="J. Bacteriol.">
        <title>Genome sequence of Mycobacterium hassiacum DSM 44199, a rare source of heat-stable mycobacterial proteins.</title>
        <authorList>
            <person name="Tiago I."/>
            <person name="Maranha A."/>
            <person name="Mendes V."/>
            <person name="Alarico S."/>
            <person name="Moynihan P.J."/>
            <person name="Clarke A.J."/>
            <person name="Macedo-Ribeiro S."/>
            <person name="Pereira P.J."/>
            <person name="Empadinhas N."/>
        </authorList>
    </citation>
    <scope>NUCLEOTIDE SEQUENCE [LARGE SCALE GENOMIC DNA]</scope>
    <source>
        <strain evidence="6">DSM 44199 / CIP 105218 / JCM 12690 / 3849</strain>
    </source>
</reference>
<dbReference type="STRING" id="1122247.GCA_000379865_02656"/>
<dbReference type="InterPro" id="IPR043129">
    <property type="entry name" value="ATPase_NBD"/>
</dbReference>
<dbReference type="eggNOG" id="COG0443">
    <property type="taxonomic scope" value="Bacteria"/>
</dbReference>
<gene>
    <name evidence="5" type="ORF">C731_0500</name>
</gene>
<keyword evidence="2" id="KW-0067">ATP-binding</keyword>
<evidence type="ECO:0000256" key="2">
    <source>
        <dbReference type="ARBA" id="ARBA00022840"/>
    </source>
</evidence>